<sequence>MAISSEDQTKLLKGVIGLFDAAAGKEINAQLENAVDNGLSIPEVLNILTTKTEFTDGVMGSASTSAEQAAVLAGNFGLTADGVEGSPATLAINHFEAGIDGGTEIGTLVYQAVVYLMQPELPAEFAETAQLLENKAAVAKAYNAEASSSDLATMQAVLDDPLITGSGPISQDDIDQVLANAGVGIPGSFTLTADTDIASANTFLAGLVFTPGGNDRINALQDEDELTGVGPNPTLNATLGNANDNGGTTITPTLNNIQTANLTFSGSDGSEGGAVRALDMQDASGLTAINIKRVSEAVNRAEVGNIQDATVDQLSLSNTNANDDGTVEFSYAAGVLSGENSVSMEINNVQLLNLNIGQNASGITGLGVAGQGYENVNLNSAGTASNSIGLLSLPMDTGTNGSVVIEGEADLNLSASNAIVGPDGEEAVVHLGGIDQTQGRLATVDASGMTGALTLNIGPGFVSTGKADTSGVDQDVTIIGSAADDTFYLNDLVQAGDSISGGEGADTLVAFQGGVLGSVTGVETVDVQLYNADVRLDMNQFPDTTTLNVRNISDDSNFNATDPGTDQVARFDNMSAAQAADMHIQHSTTGNGGIVDTTIDARLASVSGNDELLSVSIDEGVNSDKRFNFTVKTNQVGGNGVENVTIIDNDSESNSVELTSFATHKGTITIQGGIAGKFLNFDVDTAAAAGLETDLDEATIAAQEEGGDTYDAAEADDVMAAEAANGLQGLDLISTTGGTANGLGRQDVAALDTQVRVVAGTIDAAEAVGDIIVRVSSTAANTDGGQTITMGAGDDTVIFDDVSPSSTTRGTAGLTNADHVSGGDGVNTLVIDGNGTDIVIQQSEWDNVDGFQNLYLAGNGAGNKYFIQLDNDMIDANGENGDIVHISNDDGSIVTVNPDPNDGIVEGNVDRRVSNNDVRIDATTLSANNHFSYDGEEGTGSTVDRFVLNDANANGGNIIDGGEADISNNVDERDAAGNLVQAGAGIANNDVLEIRNTSTLTTSDLANIKNVGNIVINNDQATTQTLNLTLNNTVVDALVDAGHAATPSQTETLNITANDGQMTDPAGTDLTPIAASVLNINARDLNGAFGLNITGDQSFGGLDNIELTIAYGGAGHVINLGGAQDNPLTAEVEKDTIDINGLDINGSVAFYNDPLTPGGRVYVFTNSTGATTQHAIANFNNVALTLTDTDDNEVTAVQIEPPVGDPVFAISADQDSVDEGNSAVFSVTSANTEAGDTIGYTISGVDADDVDGGELTGTATVDADGNATISIGVAFDGVEEGQETLTVTLDGGASASVTVNDSVEPPVQPVPVTDDITAADGAEVFSLAEDYVGQFEITGFDITEDSIQFDLDPSDNGITTLDALNGFELADENIVAVQQNQITGSTFINLGIDEATGNAISLELIGVADPSTVAIEVI</sequence>
<evidence type="ECO:0000313" key="1">
    <source>
        <dbReference type="EMBL" id="SET22820.1"/>
    </source>
</evidence>
<gene>
    <name evidence="1" type="ORF">SAMN05216326_11625</name>
</gene>
<keyword evidence="2" id="KW-1185">Reference proteome</keyword>
<proteinExistence type="predicted"/>
<reference evidence="2" key="1">
    <citation type="submission" date="2016-10" db="EMBL/GenBank/DDBJ databases">
        <authorList>
            <person name="Varghese N."/>
            <person name="Submissions S."/>
        </authorList>
    </citation>
    <scope>NUCLEOTIDE SEQUENCE [LARGE SCALE GENOMIC DNA]</scope>
    <source>
        <strain evidence="2">Nm71</strain>
    </source>
</reference>
<evidence type="ECO:0000313" key="2">
    <source>
        <dbReference type="Proteomes" id="UP000199345"/>
    </source>
</evidence>
<dbReference type="EMBL" id="FOIA01000016">
    <property type="protein sequence ID" value="SET22820.1"/>
    <property type="molecule type" value="Genomic_DNA"/>
</dbReference>
<dbReference type="OrthoDB" id="8540162at2"/>
<accession>A0A1I0CSN4</accession>
<organism evidence="1 2">
    <name type="scientific">Nitrosomonas marina</name>
    <dbReference type="NCBI Taxonomy" id="917"/>
    <lineage>
        <taxon>Bacteria</taxon>
        <taxon>Pseudomonadati</taxon>
        <taxon>Pseudomonadota</taxon>
        <taxon>Betaproteobacteria</taxon>
        <taxon>Nitrosomonadales</taxon>
        <taxon>Nitrosomonadaceae</taxon>
        <taxon>Nitrosomonas</taxon>
    </lineage>
</organism>
<dbReference type="Proteomes" id="UP000199345">
    <property type="component" value="Unassembled WGS sequence"/>
</dbReference>
<name>A0A1I0CSN4_9PROT</name>
<dbReference type="RefSeq" id="WP_143058778.1">
    <property type="nucleotide sequence ID" value="NZ_FOIA01000016.1"/>
</dbReference>
<protein>
    <submittedName>
        <fullName evidence="1">Uncharacterized protein</fullName>
    </submittedName>
</protein>